<dbReference type="InterPro" id="IPR041657">
    <property type="entry name" value="HTH_17"/>
</dbReference>
<gene>
    <name evidence="2" type="ORF">GMA3_57</name>
</gene>
<dbReference type="SUPFAM" id="SSF46955">
    <property type="entry name" value="Putative DNA-binding domain"/>
    <property type="match status" value="1"/>
</dbReference>
<evidence type="ECO:0000313" key="3">
    <source>
        <dbReference type="Proteomes" id="UP000204451"/>
    </source>
</evidence>
<dbReference type="Proteomes" id="UP000204451">
    <property type="component" value="Segment"/>
</dbReference>
<dbReference type="OrthoDB" id="27490at10239"/>
<keyword evidence="3" id="KW-1185">Reference proteome</keyword>
<name>A0A0K0NKX0_9CAUD</name>
<proteinExistence type="predicted"/>
<reference evidence="2 3" key="1">
    <citation type="journal article" date="2015" name="PLoS ONE">
        <title>Lysis to Kill: Evaluation of the Lytic Abilities, and Genomics of Nine Bacteriophages Infective for Gordonia spp. and Their Potential Use in Activated Sludge Foam Biocontrol.</title>
        <authorList>
            <person name="Dyson Z.A."/>
            <person name="Tucci J."/>
            <person name="Seviour R.J."/>
            <person name="Petrovski S."/>
        </authorList>
    </citation>
    <scope>NUCLEOTIDE SEQUENCE [LARGE SCALE GENOMIC DNA]</scope>
</reference>
<evidence type="ECO:0000313" key="2">
    <source>
        <dbReference type="EMBL" id="AKL88234.1"/>
    </source>
</evidence>
<dbReference type="GeneID" id="26516928"/>
<protein>
    <recommendedName>
        <fullName evidence="1">Helix-turn-helix domain-containing protein</fullName>
    </recommendedName>
</protein>
<accession>A0A0K0NKX0</accession>
<organism evidence="2 3">
    <name type="scientific">Gordonia phage GMA3</name>
    <dbReference type="NCBI Taxonomy" id="1647284"/>
    <lineage>
        <taxon>Viruses</taxon>
        <taxon>Duplodnaviria</taxon>
        <taxon>Heunggongvirae</taxon>
        <taxon>Uroviricota</taxon>
        <taxon>Caudoviricetes</taxon>
        <taxon>Gamtrevirus</taxon>
        <taxon>Gamtrevirus GMA3</taxon>
    </lineage>
</organism>
<dbReference type="RefSeq" id="YP_009188625.1">
    <property type="nucleotide sequence ID" value="NC_028668.1"/>
</dbReference>
<dbReference type="InterPro" id="IPR009061">
    <property type="entry name" value="DNA-bd_dom_put_sf"/>
</dbReference>
<dbReference type="KEGG" id="vg:26516928"/>
<evidence type="ECO:0000259" key="1">
    <source>
        <dbReference type="Pfam" id="PF12728"/>
    </source>
</evidence>
<feature type="domain" description="Helix-turn-helix" evidence="1">
    <location>
        <begin position="25"/>
        <end position="69"/>
    </location>
</feature>
<sequence>MTAQIDRESEQYKRAEYMTRDLPTMLTASEVCDFFRISRKTLGIWFKENKLPGTMRIGKRDLRIPKDDIIMLSIKMYGEQ</sequence>
<dbReference type="EMBL" id="KR063279">
    <property type="protein sequence ID" value="AKL88234.1"/>
    <property type="molecule type" value="Genomic_DNA"/>
</dbReference>
<dbReference type="Pfam" id="PF12728">
    <property type="entry name" value="HTH_17"/>
    <property type="match status" value="1"/>
</dbReference>